<gene>
    <name evidence="3" type="ORF">MRS75_16840</name>
</gene>
<proteinExistence type="predicted"/>
<organism evidence="3 4">
    <name type="scientific">Ferirhizobium litorale</name>
    <dbReference type="NCBI Taxonomy" id="2927786"/>
    <lineage>
        <taxon>Bacteria</taxon>
        <taxon>Pseudomonadati</taxon>
        <taxon>Pseudomonadota</taxon>
        <taxon>Alphaproteobacteria</taxon>
        <taxon>Hyphomicrobiales</taxon>
        <taxon>Rhizobiaceae</taxon>
        <taxon>Ferirhizobium</taxon>
    </lineage>
</organism>
<evidence type="ECO:0000256" key="2">
    <source>
        <dbReference type="SAM" id="Phobius"/>
    </source>
</evidence>
<evidence type="ECO:0000313" key="4">
    <source>
        <dbReference type="Proteomes" id="UP001161580"/>
    </source>
</evidence>
<keyword evidence="1" id="KW-0175">Coiled coil</keyword>
<keyword evidence="2" id="KW-0472">Membrane</keyword>
<dbReference type="Proteomes" id="UP001161580">
    <property type="component" value="Unassembled WGS sequence"/>
</dbReference>
<accession>A0AAE3QDK2</accession>
<feature type="transmembrane region" description="Helical" evidence="2">
    <location>
        <begin position="254"/>
        <end position="275"/>
    </location>
</feature>
<name>A0AAE3QDK2_9HYPH</name>
<protein>
    <submittedName>
        <fullName evidence="3">Uncharacterized protein</fullName>
    </submittedName>
</protein>
<dbReference type="AlphaFoldDB" id="A0AAE3QDK2"/>
<evidence type="ECO:0000313" key="3">
    <source>
        <dbReference type="EMBL" id="MDI7923747.1"/>
    </source>
</evidence>
<comment type="caution">
    <text evidence="3">The sequence shown here is derived from an EMBL/GenBank/DDBJ whole genome shotgun (WGS) entry which is preliminary data.</text>
</comment>
<keyword evidence="4" id="KW-1185">Reference proteome</keyword>
<keyword evidence="2" id="KW-0812">Transmembrane</keyword>
<dbReference type="EMBL" id="JALDYZ010000010">
    <property type="protein sequence ID" value="MDI7923747.1"/>
    <property type="molecule type" value="Genomic_DNA"/>
</dbReference>
<feature type="coiled-coil region" evidence="1">
    <location>
        <begin position="312"/>
        <end position="339"/>
    </location>
</feature>
<reference evidence="3" key="1">
    <citation type="submission" date="2022-03" db="EMBL/GenBank/DDBJ databases">
        <title>Fererhizobium litorale gen. nov., sp. nov., isolated from sandy sediments of the Sea of Japan seashore.</title>
        <authorList>
            <person name="Romanenko L."/>
            <person name="Kurilenko V."/>
            <person name="Otstavnykh N."/>
            <person name="Svetashev V."/>
            <person name="Tekutyeva L."/>
            <person name="Isaeva M."/>
            <person name="Mikhailov V."/>
        </authorList>
    </citation>
    <scope>NUCLEOTIDE SEQUENCE</scope>
    <source>
        <strain evidence="3">KMM 9576</strain>
    </source>
</reference>
<dbReference type="RefSeq" id="WP_311794527.1">
    <property type="nucleotide sequence ID" value="NZ_JALDYZ010000010.1"/>
</dbReference>
<sequence length="520" mass="56623">MTANNARAAQQRAFLSAFDLVLAGGDSRTKGLMRLRGLAKEGHAPALFALAEELVREPEPAIFEGPENWALAAYGLRYTAPIERLLARLELAGEDASVLRARRNTAEDADPARSISGGFNSRIQEAIGMVEAGDPHRSFGLERLRKLAREGAVSAGLVYAEELVARAPQCQRAACAGWAESAAALGHHTPILRLIALMDGDGQPGCADQLRSRHQAILAKMVATEELAEVPQAADAPSVPAPNRGEYPFWPIKLALLLCVTLTPILFHASVWQWAAELGAGGLKIMDTVRQEKPPGVLGAASASVTVSTSAKAYLEMQMNQAEAMAETLLRQGKEQEADDAIVEAIEAAMIIGNLDALERLLDRQAETTTAIARAIEDDKQTLKMLREVVEVIGRGFDFTQPSQRNRMEREYVHYYAPSLERGSTELSCKLWISVGSKRGNPDRIFKSFRLTDNQVEVDLAEVYHTPVQDLSARTLEFVSGCPDKILIYKGLAVGFCGSNDHYFKAVLGDYLNRSGCIVK</sequence>
<evidence type="ECO:0000256" key="1">
    <source>
        <dbReference type="SAM" id="Coils"/>
    </source>
</evidence>
<keyword evidence="2" id="KW-1133">Transmembrane helix</keyword>